<dbReference type="CDD" id="cd17325">
    <property type="entry name" value="MFS_MdtG_SLC18_like"/>
    <property type="match status" value="1"/>
</dbReference>
<evidence type="ECO:0000256" key="3">
    <source>
        <dbReference type="ARBA" id="ARBA00022475"/>
    </source>
</evidence>
<name>A0A813GVF2_POLGL</name>
<proteinExistence type="predicted"/>
<feature type="transmembrane region" description="Helical" evidence="7">
    <location>
        <begin position="234"/>
        <end position="260"/>
    </location>
</feature>
<accession>A0A813GVF2</accession>
<dbReference type="OrthoDB" id="419616at2759"/>
<dbReference type="PANTHER" id="PTHR23517:SF13">
    <property type="entry name" value="MAJOR FACILITATOR SUPERFAMILY MFS_1"/>
    <property type="match status" value="1"/>
</dbReference>
<evidence type="ECO:0000256" key="2">
    <source>
        <dbReference type="ARBA" id="ARBA00022448"/>
    </source>
</evidence>
<dbReference type="PANTHER" id="PTHR23517">
    <property type="entry name" value="RESISTANCE PROTEIN MDTM, PUTATIVE-RELATED-RELATED"/>
    <property type="match status" value="1"/>
</dbReference>
<evidence type="ECO:0000256" key="7">
    <source>
        <dbReference type="SAM" id="Phobius"/>
    </source>
</evidence>
<keyword evidence="2" id="KW-0813">Transport</keyword>
<dbReference type="InterPro" id="IPR050171">
    <property type="entry name" value="MFS_Transporters"/>
</dbReference>
<feature type="transmembrane region" description="Helical" evidence="7">
    <location>
        <begin position="90"/>
        <end position="109"/>
    </location>
</feature>
<protein>
    <recommendedName>
        <fullName evidence="8">Major facilitator superfamily (MFS) profile domain-containing protein</fullName>
    </recommendedName>
</protein>
<evidence type="ECO:0000256" key="6">
    <source>
        <dbReference type="ARBA" id="ARBA00023136"/>
    </source>
</evidence>
<evidence type="ECO:0000256" key="1">
    <source>
        <dbReference type="ARBA" id="ARBA00004651"/>
    </source>
</evidence>
<keyword evidence="4 7" id="KW-0812">Transmembrane</keyword>
<dbReference type="EMBL" id="CAJNNV010029138">
    <property type="protein sequence ID" value="CAE8627271.1"/>
    <property type="molecule type" value="Genomic_DNA"/>
</dbReference>
<dbReference type="PROSITE" id="PS50850">
    <property type="entry name" value="MFS"/>
    <property type="match status" value="1"/>
</dbReference>
<comment type="caution">
    <text evidence="9">The sequence shown here is derived from an EMBL/GenBank/DDBJ whole genome shotgun (WGS) entry which is preliminary data.</text>
</comment>
<dbReference type="InterPro" id="IPR036259">
    <property type="entry name" value="MFS_trans_sf"/>
</dbReference>
<gene>
    <name evidence="9" type="ORF">PGLA1383_LOCUS44072</name>
</gene>
<evidence type="ECO:0000313" key="9">
    <source>
        <dbReference type="EMBL" id="CAE8627271.1"/>
    </source>
</evidence>
<evidence type="ECO:0000256" key="4">
    <source>
        <dbReference type="ARBA" id="ARBA00022692"/>
    </source>
</evidence>
<feature type="transmembrane region" description="Helical" evidence="7">
    <location>
        <begin position="303"/>
        <end position="319"/>
    </location>
</feature>
<dbReference type="Proteomes" id="UP000654075">
    <property type="component" value="Unassembled WGS sequence"/>
</dbReference>
<dbReference type="GO" id="GO:0005886">
    <property type="term" value="C:plasma membrane"/>
    <property type="evidence" value="ECO:0007669"/>
    <property type="project" value="UniProtKB-SubCell"/>
</dbReference>
<dbReference type="Pfam" id="PF07690">
    <property type="entry name" value="MFS_1"/>
    <property type="match status" value="2"/>
</dbReference>
<feature type="transmembrane region" description="Helical" evidence="7">
    <location>
        <begin position="63"/>
        <end position="83"/>
    </location>
</feature>
<dbReference type="InterPro" id="IPR020846">
    <property type="entry name" value="MFS_dom"/>
</dbReference>
<dbReference type="AlphaFoldDB" id="A0A813GVF2"/>
<dbReference type="InterPro" id="IPR005829">
    <property type="entry name" value="Sugar_transporter_CS"/>
</dbReference>
<dbReference type="PRINTS" id="PR01035">
    <property type="entry name" value="TCRTETA"/>
</dbReference>
<dbReference type="InterPro" id="IPR011701">
    <property type="entry name" value="MFS"/>
</dbReference>
<evidence type="ECO:0000256" key="5">
    <source>
        <dbReference type="ARBA" id="ARBA00022989"/>
    </source>
</evidence>
<reference evidence="9" key="1">
    <citation type="submission" date="2021-02" db="EMBL/GenBank/DDBJ databases">
        <authorList>
            <person name="Dougan E. K."/>
            <person name="Rhodes N."/>
            <person name="Thang M."/>
            <person name="Chan C."/>
        </authorList>
    </citation>
    <scope>NUCLEOTIDE SEQUENCE</scope>
</reference>
<evidence type="ECO:0000259" key="8">
    <source>
        <dbReference type="PROSITE" id="PS50850"/>
    </source>
</evidence>
<keyword evidence="6 7" id="KW-0472">Membrane</keyword>
<feature type="transmembrane region" description="Helical" evidence="7">
    <location>
        <begin position="177"/>
        <end position="198"/>
    </location>
</feature>
<keyword evidence="10" id="KW-1185">Reference proteome</keyword>
<dbReference type="InterPro" id="IPR001958">
    <property type="entry name" value="Tet-R_TetA/multi-R_MdtG-like"/>
</dbReference>
<dbReference type="GO" id="GO:0022857">
    <property type="term" value="F:transmembrane transporter activity"/>
    <property type="evidence" value="ECO:0007669"/>
    <property type="project" value="InterPro"/>
</dbReference>
<comment type="subcellular location">
    <subcellularLocation>
        <location evidence="1">Cell membrane</location>
        <topology evidence="1">Multi-pass membrane protein</topology>
    </subcellularLocation>
</comment>
<feature type="transmembrane region" description="Helical" evidence="7">
    <location>
        <begin position="325"/>
        <end position="343"/>
    </location>
</feature>
<organism evidence="9 10">
    <name type="scientific">Polarella glacialis</name>
    <name type="common">Dinoflagellate</name>
    <dbReference type="NCBI Taxonomy" id="89957"/>
    <lineage>
        <taxon>Eukaryota</taxon>
        <taxon>Sar</taxon>
        <taxon>Alveolata</taxon>
        <taxon>Dinophyceae</taxon>
        <taxon>Suessiales</taxon>
        <taxon>Suessiaceae</taxon>
        <taxon>Polarella</taxon>
    </lineage>
</organism>
<keyword evidence="5 7" id="KW-1133">Transmembrane helix</keyword>
<feature type="transmembrane region" description="Helical" evidence="7">
    <location>
        <begin position="27"/>
        <end position="51"/>
    </location>
</feature>
<dbReference type="OMA" id="EWLANTM"/>
<feature type="transmembrane region" description="Helical" evidence="7">
    <location>
        <begin position="272"/>
        <end position="291"/>
    </location>
</feature>
<evidence type="ECO:0000313" key="10">
    <source>
        <dbReference type="Proteomes" id="UP000654075"/>
    </source>
</evidence>
<dbReference type="SUPFAM" id="SSF103473">
    <property type="entry name" value="MFS general substrate transporter"/>
    <property type="match status" value="1"/>
</dbReference>
<sequence>MVSSPAGSVPLVADGSDQLEVPKRAIYLVYLIVFMDSIGTSISTPVMPYYAKSFGVGADGVGYLFAAWSLTAAIFPPILGGLADRIGRRPVLTMSLFGAGIAGLGQALAPNYYVFLLARAFSGVWGAVGSTAQVYISDVAPPSIRIGYLTTLSALFPLAVIIGPGIGGLLSEVSPNFPILLDGSITIATAIFVALFLVETPAFLRSRADRLRSARAEASEPQSSPTPPPLQVPLAVHALGVSTFCFGVMFGTHVSMYAIFMQDKFGTGPLHIGFVFMAGAVVMMATNLLLVKRLQRWLGQYRTGALGTLVFGALLVIMAEVESEALSIIVFILSMVGTAFRMATNPSMVAEMTSGPEHRGKVFGLIQRYNNLGRFVGPVVMGHVSNVRSDLPFVGCFLMSLLSVATLLTAERLPKLVPPAVDAPCASLSLEVVVKRGDRE</sequence>
<dbReference type="PROSITE" id="PS00216">
    <property type="entry name" value="SUGAR_TRANSPORT_1"/>
    <property type="match status" value="1"/>
</dbReference>
<feature type="domain" description="Major facilitator superfamily (MFS) profile" evidence="8">
    <location>
        <begin position="25"/>
        <end position="412"/>
    </location>
</feature>
<keyword evidence="3" id="KW-1003">Cell membrane</keyword>
<feature type="transmembrane region" description="Helical" evidence="7">
    <location>
        <begin position="148"/>
        <end position="171"/>
    </location>
</feature>
<dbReference type="Gene3D" id="1.20.1250.20">
    <property type="entry name" value="MFS general substrate transporter like domains"/>
    <property type="match status" value="1"/>
</dbReference>
<feature type="transmembrane region" description="Helical" evidence="7">
    <location>
        <begin position="115"/>
        <end position="136"/>
    </location>
</feature>